<feature type="compositionally biased region" description="Basic and acidic residues" evidence="1">
    <location>
        <begin position="225"/>
        <end position="246"/>
    </location>
</feature>
<keyword evidence="2" id="KW-0812">Transmembrane</keyword>
<proteinExistence type="predicted"/>
<comment type="caution">
    <text evidence="3">The sequence shown here is derived from an EMBL/GenBank/DDBJ whole genome shotgun (WGS) entry which is preliminary data.</text>
</comment>
<gene>
    <name evidence="3" type="ORF">DCHRY22_LOCUS6555</name>
</gene>
<feature type="compositionally biased region" description="Basic and acidic residues" evidence="1">
    <location>
        <begin position="96"/>
        <end position="107"/>
    </location>
</feature>
<evidence type="ECO:0000256" key="1">
    <source>
        <dbReference type="SAM" id="MobiDB-lite"/>
    </source>
</evidence>
<accession>A0A8J2QM84</accession>
<evidence type="ECO:0000313" key="4">
    <source>
        <dbReference type="Proteomes" id="UP000789524"/>
    </source>
</evidence>
<feature type="compositionally biased region" description="Basic and acidic residues" evidence="1">
    <location>
        <begin position="323"/>
        <end position="349"/>
    </location>
</feature>
<dbReference type="Proteomes" id="UP000789524">
    <property type="component" value="Unassembled WGS sequence"/>
</dbReference>
<feature type="region of interest" description="Disordered" evidence="1">
    <location>
        <begin position="225"/>
        <end position="271"/>
    </location>
</feature>
<keyword evidence="2" id="KW-1133">Transmembrane helix</keyword>
<feature type="transmembrane region" description="Helical" evidence="2">
    <location>
        <begin position="357"/>
        <end position="378"/>
    </location>
</feature>
<keyword evidence="4" id="KW-1185">Reference proteome</keyword>
<feature type="region of interest" description="Disordered" evidence="1">
    <location>
        <begin position="96"/>
        <end position="151"/>
    </location>
</feature>
<sequence length="408" mass="46898">MYILMLLFLSGAGGDWVEISQNHYRNENPKPFTRRVEADERTTAIAVYRNHSVLEKHKKIGVVDRVQNVANIKRVHIPSVKTTSIPKDKIILNSRATHEQKHSHLESKLNVAHHHQSSLSRYHEEELPSNTDHRHTEHSFEKNSDESSFPNVHITQNTKIDRQQTVTVPLSTNTINKENLFGNVNNEKPISPTYSVNPTRKTIYFDKSRTSTTVKPPITYQEKVNKISDEDQKESLTEKPFVRDTTKQPPLRRINISPEKNTQKPQDNIKDFDEHDENQQKHYNMNKEEQQVNTNSEEISHKTKGNTMNTVWKLVKTLCSSTEDHVDRTWPDEEERPSRRARDTGRGHVEFPSSEGALMSISFLTFAVFLIKLVLQVIHTYKNKTMMVTPAVVTAVGRAAAAMKSKNP</sequence>
<keyword evidence="2" id="KW-0472">Membrane</keyword>
<evidence type="ECO:0000256" key="2">
    <source>
        <dbReference type="SAM" id="Phobius"/>
    </source>
</evidence>
<reference evidence="3" key="1">
    <citation type="submission" date="2021-09" db="EMBL/GenBank/DDBJ databases">
        <authorList>
            <person name="Martin H S."/>
        </authorList>
    </citation>
    <scope>NUCLEOTIDE SEQUENCE</scope>
</reference>
<dbReference type="EMBL" id="CAKASE010000054">
    <property type="protein sequence ID" value="CAG9565782.1"/>
    <property type="molecule type" value="Genomic_DNA"/>
</dbReference>
<evidence type="ECO:0000313" key="3">
    <source>
        <dbReference type="EMBL" id="CAG9565782.1"/>
    </source>
</evidence>
<name>A0A8J2QM84_9NEOP</name>
<dbReference type="AlphaFoldDB" id="A0A8J2QM84"/>
<feature type="region of interest" description="Disordered" evidence="1">
    <location>
        <begin position="323"/>
        <end position="352"/>
    </location>
</feature>
<dbReference type="OrthoDB" id="7675048at2759"/>
<organism evidence="3 4">
    <name type="scientific">Danaus chrysippus</name>
    <name type="common">African queen</name>
    <dbReference type="NCBI Taxonomy" id="151541"/>
    <lineage>
        <taxon>Eukaryota</taxon>
        <taxon>Metazoa</taxon>
        <taxon>Ecdysozoa</taxon>
        <taxon>Arthropoda</taxon>
        <taxon>Hexapoda</taxon>
        <taxon>Insecta</taxon>
        <taxon>Pterygota</taxon>
        <taxon>Neoptera</taxon>
        <taxon>Endopterygota</taxon>
        <taxon>Lepidoptera</taxon>
        <taxon>Glossata</taxon>
        <taxon>Ditrysia</taxon>
        <taxon>Papilionoidea</taxon>
        <taxon>Nymphalidae</taxon>
        <taxon>Danainae</taxon>
        <taxon>Danaini</taxon>
        <taxon>Danaina</taxon>
        <taxon>Danaus</taxon>
        <taxon>Anosia</taxon>
    </lineage>
</organism>
<protein>
    <submittedName>
        <fullName evidence="3">(African queen) hypothetical protein</fullName>
    </submittedName>
</protein>
<feature type="compositionally biased region" description="Basic and acidic residues" evidence="1">
    <location>
        <begin position="121"/>
        <end position="145"/>
    </location>
</feature>